<proteinExistence type="predicted"/>
<sequence>MTFSSKRNAYRHAKEVHDGVKWPCSLAEEKRCTLEFCDQDYNEGVDGRRTANRSSSMQKRLSIPINSRPRSITVHQVSHYVL</sequence>
<organism evidence="1 2">
    <name type="scientific">Penicillium camemberti (strain FM 013)</name>
    <dbReference type="NCBI Taxonomy" id="1429867"/>
    <lineage>
        <taxon>Eukaryota</taxon>
        <taxon>Fungi</taxon>
        <taxon>Dikarya</taxon>
        <taxon>Ascomycota</taxon>
        <taxon>Pezizomycotina</taxon>
        <taxon>Eurotiomycetes</taxon>
        <taxon>Eurotiomycetidae</taxon>
        <taxon>Eurotiales</taxon>
        <taxon>Aspergillaceae</taxon>
        <taxon>Penicillium</taxon>
    </lineage>
</organism>
<name>A0A0G4NSW8_PENC3</name>
<keyword evidence="2" id="KW-1185">Reference proteome</keyword>
<accession>A0A0G4NSW8</accession>
<reference evidence="1 2" key="1">
    <citation type="journal article" date="2014" name="Nat. Commun.">
        <title>Multiple recent horizontal transfers of a large genomic region in cheese making fungi.</title>
        <authorList>
            <person name="Cheeseman K."/>
            <person name="Ropars J."/>
            <person name="Renault P."/>
            <person name="Dupont J."/>
            <person name="Gouzy J."/>
            <person name="Branca A."/>
            <person name="Abraham A.L."/>
            <person name="Ceppi M."/>
            <person name="Conseiller E."/>
            <person name="Debuchy R."/>
            <person name="Malagnac F."/>
            <person name="Goarin A."/>
            <person name="Silar P."/>
            <person name="Lacoste S."/>
            <person name="Sallet E."/>
            <person name="Bensimon A."/>
            <person name="Giraud T."/>
            <person name="Brygoo Y."/>
        </authorList>
    </citation>
    <scope>NUCLEOTIDE SEQUENCE [LARGE SCALE GENOMIC DNA]</scope>
    <source>
        <strain evidence="2">FM 013</strain>
    </source>
</reference>
<dbReference type="Proteomes" id="UP000053732">
    <property type="component" value="Unassembled WGS sequence"/>
</dbReference>
<gene>
    <name evidence="1" type="ORF">PCAMFM013_S001g000004</name>
</gene>
<evidence type="ECO:0000313" key="2">
    <source>
        <dbReference type="Proteomes" id="UP000053732"/>
    </source>
</evidence>
<dbReference type="EMBL" id="HG793134">
    <property type="protein sequence ID" value="CRL17044.1"/>
    <property type="molecule type" value="Genomic_DNA"/>
</dbReference>
<evidence type="ECO:0000313" key="1">
    <source>
        <dbReference type="EMBL" id="CRL17044.1"/>
    </source>
</evidence>
<protein>
    <submittedName>
        <fullName evidence="1">Str. FM013</fullName>
    </submittedName>
</protein>
<dbReference type="AlphaFoldDB" id="A0A0G4NSW8"/>